<dbReference type="PANTHER" id="PTHR43125">
    <property type="entry name" value="INOSITOL-3-PHOSPHATE SYNTHASE"/>
    <property type="match status" value="1"/>
</dbReference>
<keyword evidence="3" id="KW-0413">Isomerase</keyword>
<comment type="similarity">
    <text evidence="1">Belongs to the myo-inositol 1-phosphate synthase family.</text>
</comment>
<protein>
    <submittedName>
        <fullName evidence="3">Myo-inositol-1-phosphate synthase</fullName>
        <ecNumber evidence="3">5.5.1.4</ecNumber>
    </submittedName>
</protein>
<comment type="caution">
    <text evidence="3">The sequence shown here is derived from an EMBL/GenBank/DDBJ whole genome shotgun (WGS) entry which is preliminary data.</text>
</comment>
<name>A0A7W9F9A6_9CAUL</name>
<accession>A0A7W9F9A6</accession>
<dbReference type="Pfam" id="PF01658">
    <property type="entry name" value="Inos-1-P_synth"/>
    <property type="match status" value="1"/>
</dbReference>
<dbReference type="PIRSF" id="PIRSF015578">
    <property type="entry name" value="Myoinos-ppht_syn"/>
    <property type="match status" value="1"/>
</dbReference>
<dbReference type="InterPro" id="IPR002587">
    <property type="entry name" value="Myo-inos-1-P_Synthase"/>
</dbReference>
<evidence type="ECO:0000313" key="4">
    <source>
        <dbReference type="Proteomes" id="UP000527324"/>
    </source>
</evidence>
<sequence>MQRKSVRIGVVGVGNCASSFVQGLAHYAAAPSNAPPPGLMNVELGGYRIEDMEMVSAFDIHAAKVGRDLSDAVFAPPNNTFRFASPGPSGVTVQRGPTLDGIGRYMIDDLEESAAPPVDVAQALRDSGTQVLVSYLPVGSQKATEYYAEQALRAGCAFVNCIPVFIASDPAWAKRFSDAGLPLVGDDIKSQVGATIVHRVLANLMRERGVRVDRTYQLNFGGNSDFKNMLERERLTSKKISKTQAVTSQFETPLADDDVHVGPSDFVPWLTDRKWAHIRLEGTTFGDVPISMEVKLEVWDSPNSAGVVIDAVRCAKVAMDRGVSGPLIGPSSWFMKSPPEQFTDEEARERTLRFIRGDEPAPAPRAARLVS</sequence>
<dbReference type="InterPro" id="IPR013021">
    <property type="entry name" value="Myo-inos-1-P_Synthase_GAPDH"/>
</dbReference>
<organism evidence="3 4">
    <name type="scientific">Brevundimonas aurantiaca</name>
    <dbReference type="NCBI Taxonomy" id="74316"/>
    <lineage>
        <taxon>Bacteria</taxon>
        <taxon>Pseudomonadati</taxon>
        <taxon>Pseudomonadota</taxon>
        <taxon>Alphaproteobacteria</taxon>
        <taxon>Caulobacterales</taxon>
        <taxon>Caulobacteraceae</taxon>
        <taxon>Brevundimonas</taxon>
    </lineage>
</organism>
<dbReference type="RefSeq" id="WP_183217642.1">
    <property type="nucleotide sequence ID" value="NZ_CAJFZW010000016.1"/>
</dbReference>
<dbReference type="GO" id="GO:0008654">
    <property type="term" value="P:phospholipid biosynthetic process"/>
    <property type="evidence" value="ECO:0007669"/>
    <property type="project" value="InterPro"/>
</dbReference>
<proteinExistence type="inferred from homology"/>
<evidence type="ECO:0000259" key="2">
    <source>
        <dbReference type="Pfam" id="PF01658"/>
    </source>
</evidence>
<evidence type="ECO:0000256" key="1">
    <source>
        <dbReference type="ARBA" id="ARBA00010813"/>
    </source>
</evidence>
<dbReference type="EC" id="5.5.1.4" evidence="3"/>
<dbReference type="Gene3D" id="3.30.360.10">
    <property type="entry name" value="Dihydrodipicolinate Reductase, domain 2"/>
    <property type="match status" value="1"/>
</dbReference>
<feature type="domain" description="Myo-inositol-1-phosphate synthase GAPDH-like" evidence="2">
    <location>
        <begin position="193"/>
        <end position="301"/>
    </location>
</feature>
<dbReference type="SUPFAM" id="SSF55347">
    <property type="entry name" value="Glyceraldehyde-3-phosphate dehydrogenase-like, C-terminal domain"/>
    <property type="match status" value="1"/>
</dbReference>
<dbReference type="SUPFAM" id="SSF51735">
    <property type="entry name" value="NAD(P)-binding Rossmann-fold domains"/>
    <property type="match status" value="1"/>
</dbReference>
<dbReference type="GO" id="GO:0006021">
    <property type="term" value="P:inositol biosynthetic process"/>
    <property type="evidence" value="ECO:0007669"/>
    <property type="project" value="InterPro"/>
</dbReference>
<dbReference type="Gene3D" id="3.40.50.720">
    <property type="entry name" value="NAD(P)-binding Rossmann-like Domain"/>
    <property type="match status" value="1"/>
</dbReference>
<dbReference type="EMBL" id="JACHOQ010000008">
    <property type="protein sequence ID" value="MBB5740922.1"/>
    <property type="molecule type" value="Genomic_DNA"/>
</dbReference>
<dbReference type="AlphaFoldDB" id="A0A7W9F9A6"/>
<dbReference type="InterPro" id="IPR052199">
    <property type="entry name" value="MIPS"/>
</dbReference>
<dbReference type="InterPro" id="IPR036291">
    <property type="entry name" value="NAD(P)-bd_dom_sf"/>
</dbReference>
<evidence type="ECO:0000313" key="3">
    <source>
        <dbReference type="EMBL" id="MBB5740922.1"/>
    </source>
</evidence>
<keyword evidence="4" id="KW-1185">Reference proteome</keyword>
<dbReference type="Proteomes" id="UP000527324">
    <property type="component" value="Unassembled WGS sequence"/>
</dbReference>
<dbReference type="PANTHER" id="PTHR43125:SF1">
    <property type="entry name" value="INOSITOL-3-PHOSPHATE SYNTHASE"/>
    <property type="match status" value="1"/>
</dbReference>
<reference evidence="3 4" key="1">
    <citation type="submission" date="2020-08" db="EMBL/GenBank/DDBJ databases">
        <title>Genomic Encyclopedia of Type Strains, Phase IV (KMG-IV): sequencing the most valuable type-strain genomes for metagenomic binning, comparative biology and taxonomic classification.</title>
        <authorList>
            <person name="Goeker M."/>
        </authorList>
    </citation>
    <scope>NUCLEOTIDE SEQUENCE [LARGE SCALE GENOMIC DNA]</scope>
    <source>
        <strain evidence="3 4">DSM 4731</strain>
    </source>
</reference>
<gene>
    <name evidence="3" type="ORF">GGQ93_002657</name>
</gene>
<dbReference type="GO" id="GO:0004512">
    <property type="term" value="F:inositol-3-phosphate synthase activity"/>
    <property type="evidence" value="ECO:0007669"/>
    <property type="project" value="UniProtKB-EC"/>
</dbReference>